<evidence type="ECO:0000313" key="1">
    <source>
        <dbReference type="EMBL" id="KAI8423778.1"/>
    </source>
</evidence>
<accession>A0ACC0JIA2</accession>
<protein>
    <submittedName>
        <fullName evidence="1">Uncharacterized protein</fullName>
    </submittedName>
</protein>
<sequence>MKISYNSNGDRKITGLSKDEKKTFTFNDRKAESNNNEVRTNYNQNKKVTGNYDTEKTGFTFNDAKKITAINDKKVIVEKAMIHDRPKEKKYEPSIRSDNDNPIPVLRHSPVNARVVQENTELSEAMQVVDDKWKVPAVQKNILKSLPNEEGKSVSILTQLGSIRRQLQLEQLKLDNMLPKDDA</sequence>
<evidence type="ECO:0000313" key="2">
    <source>
        <dbReference type="Proteomes" id="UP001064048"/>
    </source>
</evidence>
<gene>
    <name evidence="1" type="ORF">MSG28_012800</name>
</gene>
<comment type="caution">
    <text evidence="1">The sequence shown here is derived from an EMBL/GenBank/DDBJ whole genome shotgun (WGS) entry which is preliminary data.</text>
</comment>
<dbReference type="EMBL" id="CM046122">
    <property type="protein sequence ID" value="KAI8423778.1"/>
    <property type="molecule type" value="Genomic_DNA"/>
</dbReference>
<proteinExistence type="predicted"/>
<dbReference type="Proteomes" id="UP001064048">
    <property type="component" value="Chromosome 22"/>
</dbReference>
<keyword evidence="2" id="KW-1185">Reference proteome</keyword>
<reference evidence="1 2" key="1">
    <citation type="journal article" date="2022" name="Genome Biol. Evol.">
        <title>The Spruce Budworm Genome: Reconstructing the Evolutionary History of Antifreeze Proteins.</title>
        <authorList>
            <person name="Beliveau C."/>
            <person name="Gagne P."/>
            <person name="Picq S."/>
            <person name="Vernygora O."/>
            <person name="Keeling C.I."/>
            <person name="Pinkney K."/>
            <person name="Doucet D."/>
            <person name="Wen F."/>
            <person name="Johnston J.S."/>
            <person name="Maaroufi H."/>
            <person name="Boyle B."/>
            <person name="Laroche J."/>
            <person name="Dewar K."/>
            <person name="Juretic N."/>
            <person name="Blackburn G."/>
            <person name="Nisole A."/>
            <person name="Brunet B."/>
            <person name="Brandao M."/>
            <person name="Lumley L."/>
            <person name="Duan J."/>
            <person name="Quan G."/>
            <person name="Lucarotti C.J."/>
            <person name="Roe A.D."/>
            <person name="Sperling F.A.H."/>
            <person name="Levesque R.C."/>
            <person name="Cusson M."/>
        </authorList>
    </citation>
    <scope>NUCLEOTIDE SEQUENCE [LARGE SCALE GENOMIC DNA]</scope>
    <source>
        <strain evidence="1">Glfc:IPQL:Cfum</strain>
    </source>
</reference>
<organism evidence="1 2">
    <name type="scientific">Choristoneura fumiferana</name>
    <name type="common">Spruce budworm moth</name>
    <name type="synonym">Archips fumiferana</name>
    <dbReference type="NCBI Taxonomy" id="7141"/>
    <lineage>
        <taxon>Eukaryota</taxon>
        <taxon>Metazoa</taxon>
        <taxon>Ecdysozoa</taxon>
        <taxon>Arthropoda</taxon>
        <taxon>Hexapoda</taxon>
        <taxon>Insecta</taxon>
        <taxon>Pterygota</taxon>
        <taxon>Neoptera</taxon>
        <taxon>Endopterygota</taxon>
        <taxon>Lepidoptera</taxon>
        <taxon>Glossata</taxon>
        <taxon>Ditrysia</taxon>
        <taxon>Tortricoidea</taxon>
        <taxon>Tortricidae</taxon>
        <taxon>Tortricinae</taxon>
        <taxon>Choristoneura</taxon>
    </lineage>
</organism>
<name>A0ACC0JIA2_CHOFU</name>